<dbReference type="Proteomes" id="UP000017081">
    <property type="component" value="Unassembled WGS sequence"/>
</dbReference>
<proteinExistence type="predicted"/>
<evidence type="ECO:0000313" key="3">
    <source>
        <dbReference type="Proteomes" id="UP000017081"/>
    </source>
</evidence>
<dbReference type="HOGENOM" id="CLU_1445251_0_0_0"/>
<keyword evidence="3" id="KW-1185">Reference proteome</keyword>
<accession>U7VFY5</accession>
<dbReference type="EMBL" id="AXZF01000015">
    <property type="protein sequence ID" value="ERT69693.1"/>
    <property type="molecule type" value="Genomic_DNA"/>
</dbReference>
<evidence type="ECO:0000313" key="2">
    <source>
        <dbReference type="EMBL" id="ERT69693.1"/>
    </source>
</evidence>
<reference evidence="2 3" key="1">
    <citation type="submission" date="2013-08" db="EMBL/GenBank/DDBJ databases">
        <authorList>
            <person name="Weinstock G."/>
            <person name="Sodergren E."/>
            <person name="Wylie T."/>
            <person name="Fulton L."/>
            <person name="Fulton R."/>
            <person name="Fronick C."/>
            <person name="O'Laughlin M."/>
            <person name="Godfrey J."/>
            <person name="Miner T."/>
            <person name="Herter B."/>
            <person name="Appelbaum E."/>
            <person name="Cordes M."/>
            <person name="Lek S."/>
            <person name="Wollam A."/>
            <person name="Pepin K.H."/>
            <person name="Palsikar V.B."/>
            <person name="Mitreva M."/>
            <person name="Wilson R.K."/>
        </authorList>
    </citation>
    <scope>NUCLEOTIDE SEQUENCE [LARGE SCALE GENOMIC DNA]</scope>
    <source>
        <strain evidence="2 3">ATCC BAA-474</strain>
    </source>
</reference>
<dbReference type="RefSeq" id="WP_023049933.1">
    <property type="nucleotide sequence ID" value="NZ_CP173065.2"/>
</dbReference>
<keyword evidence="1" id="KW-0812">Transmembrane</keyword>
<protein>
    <recommendedName>
        <fullName evidence="4">TPM domain-containing protein</fullName>
    </recommendedName>
</protein>
<dbReference type="STRING" id="1319815.HMPREF0202_00384"/>
<dbReference type="AlphaFoldDB" id="U7VFY5"/>
<name>U7VFY5_9FUSO</name>
<keyword evidence="1" id="KW-0472">Membrane</keyword>
<evidence type="ECO:0008006" key="4">
    <source>
        <dbReference type="Google" id="ProtNLM"/>
    </source>
</evidence>
<gene>
    <name evidence="2" type="ORF">HMPREF0202_00384</name>
</gene>
<comment type="caution">
    <text evidence="2">The sequence shown here is derived from an EMBL/GenBank/DDBJ whole genome shotgun (WGS) entry which is preliminary data.</text>
</comment>
<organism evidence="2 3">
    <name type="scientific">Cetobacterium somerae ATCC BAA-474</name>
    <dbReference type="NCBI Taxonomy" id="1319815"/>
    <lineage>
        <taxon>Bacteria</taxon>
        <taxon>Fusobacteriati</taxon>
        <taxon>Fusobacteriota</taxon>
        <taxon>Fusobacteriia</taxon>
        <taxon>Fusobacteriales</taxon>
        <taxon>Fusobacteriaceae</taxon>
        <taxon>Cetobacterium</taxon>
    </lineage>
</organism>
<sequence>MLKKVMVGSLIFSTLVLGKINDYRNVFSEDDKSNLLTVVETFQEKTGDKLYLNTLEENEGFEADEQEKTVIVNLIKNNENDVLKVQLKISQDLNPEDMASDLSLLLTNVEEYVGEKNETLIATNLVEGLQEIFVATSDSQENSKDLEQMSLGTKVFLGILLTFLVLSIRIIQVKRKKKKYKLKSDRY</sequence>
<evidence type="ECO:0000256" key="1">
    <source>
        <dbReference type="SAM" id="Phobius"/>
    </source>
</evidence>
<feature type="transmembrane region" description="Helical" evidence="1">
    <location>
        <begin position="151"/>
        <end position="171"/>
    </location>
</feature>
<keyword evidence="1" id="KW-1133">Transmembrane helix</keyword>